<dbReference type="GO" id="GO:0006491">
    <property type="term" value="P:N-glycan processing"/>
    <property type="evidence" value="ECO:0007669"/>
    <property type="project" value="TreeGrafter"/>
</dbReference>
<dbReference type="InterPro" id="IPR028146">
    <property type="entry name" value="PRKCSH_N"/>
</dbReference>
<dbReference type="PANTHER" id="PTHR12630:SF1">
    <property type="entry name" value="GLUCOSIDASE 2 SUBUNIT BETA"/>
    <property type="match status" value="1"/>
</dbReference>
<dbReference type="KEGG" id="ccal:108626307"/>
<accession>A0AAJ7J299</accession>
<feature type="domain" description="Glucosidase II beta subunit N-terminal" evidence="2">
    <location>
        <begin position="70"/>
        <end position="166"/>
    </location>
</feature>
<protein>
    <submittedName>
        <fullName evidence="4">Glucosidase 2 subunit beta</fullName>
    </submittedName>
</protein>
<keyword evidence="1" id="KW-1133">Transmembrane helix</keyword>
<keyword evidence="1" id="KW-0812">Transmembrane</keyword>
<dbReference type="RefSeq" id="XP_017882388.1">
    <property type="nucleotide sequence ID" value="XM_018026899.2"/>
</dbReference>
<dbReference type="GO" id="GO:0017177">
    <property type="term" value="C:glucosidase II complex"/>
    <property type="evidence" value="ECO:0007669"/>
    <property type="project" value="TreeGrafter"/>
</dbReference>
<keyword evidence="1" id="KW-0472">Membrane</keyword>
<proteinExistence type="predicted"/>
<evidence type="ECO:0000313" key="3">
    <source>
        <dbReference type="Proteomes" id="UP000694925"/>
    </source>
</evidence>
<evidence type="ECO:0000313" key="4">
    <source>
        <dbReference type="RefSeq" id="XP_017882388.1"/>
    </source>
</evidence>
<dbReference type="Proteomes" id="UP000694925">
    <property type="component" value="Unplaced"/>
</dbReference>
<sequence length="187" mass="21490">MSNFRKQNVFVWLRRTERIFRRRSLKYCLICLFLTTIIFVANQLLYFKIMNQVNVGKLISGSVRTPNYKEARTVSLRGVSDKDFSKYLPNARGKFVCFSSNDEIDFSKINDNYCDCPADGSDEPGTNACNNGVFNCRISSTKMTGKIPSYKVNDGYCDCCDGSDEWAELKLSRVNNGKYFYYSYTSL</sequence>
<dbReference type="Pfam" id="PF12999">
    <property type="entry name" value="PRKCSH-like"/>
    <property type="match status" value="1"/>
</dbReference>
<dbReference type="GeneID" id="108626307"/>
<keyword evidence="3" id="KW-1185">Reference proteome</keyword>
<organism evidence="3 4">
    <name type="scientific">Ceratina calcarata</name>
    <dbReference type="NCBI Taxonomy" id="156304"/>
    <lineage>
        <taxon>Eukaryota</taxon>
        <taxon>Metazoa</taxon>
        <taxon>Ecdysozoa</taxon>
        <taxon>Arthropoda</taxon>
        <taxon>Hexapoda</taxon>
        <taxon>Insecta</taxon>
        <taxon>Pterygota</taxon>
        <taxon>Neoptera</taxon>
        <taxon>Endopterygota</taxon>
        <taxon>Hymenoptera</taxon>
        <taxon>Apocrita</taxon>
        <taxon>Aculeata</taxon>
        <taxon>Apoidea</taxon>
        <taxon>Anthophila</taxon>
        <taxon>Apidae</taxon>
        <taxon>Ceratina</taxon>
        <taxon>Zadontomerus</taxon>
    </lineage>
</organism>
<evidence type="ECO:0000259" key="2">
    <source>
        <dbReference type="Pfam" id="PF12999"/>
    </source>
</evidence>
<reference evidence="4" key="1">
    <citation type="submission" date="2025-08" db="UniProtKB">
        <authorList>
            <consortium name="RefSeq"/>
        </authorList>
    </citation>
    <scope>IDENTIFICATION</scope>
    <source>
        <tissue evidence="4">Whole body</tissue>
    </source>
</reference>
<dbReference type="AlphaFoldDB" id="A0AAJ7J299"/>
<evidence type="ECO:0000256" key="1">
    <source>
        <dbReference type="SAM" id="Phobius"/>
    </source>
</evidence>
<gene>
    <name evidence="4" type="primary">LOC108626307</name>
</gene>
<feature type="transmembrane region" description="Helical" evidence="1">
    <location>
        <begin position="24"/>
        <end position="47"/>
    </location>
</feature>
<dbReference type="PANTHER" id="PTHR12630">
    <property type="entry name" value="N-LINKED OLIGOSACCHARIDE PROCESSING"/>
    <property type="match status" value="1"/>
</dbReference>
<dbReference type="InterPro" id="IPR039794">
    <property type="entry name" value="Gtb1-like"/>
</dbReference>
<name>A0AAJ7J299_9HYME</name>